<name>A0A5P1E0A9_ASPOF</name>
<dbReference type="Gramene" id="ONK56004">
    <property type="protein sequence ID" value="ONK56004"/>
    <property type="gene ID" value="A4U43_C10F3150"/>
</dbReference>
<dbReference type="Proteomes" id="UP000243459">
    <property type="component" value="Chromosome 10"/>
</dbReference>
<evidence type="ECO:0000313" key="2">
    <source>
        <dbReference type="EMBL" id="ONK56004.1"/>
    </source>
</evidence>
<feature type="region of interest" description="Disordered" evidence="1">
    <location>
        <begin position="47"/>
        <end position="76"/>
    </location>
</feature>
<feature type="compositionally biased region" description="Polar residues" evidence="1">
    <location>
        <begin position="108"/>
        <end position="120"/>
    </location>
</feature>
<reference evidence="3" key="1">
    <citation type="journal article" date="2017" name="Nat. Commun.">
        <title>The asparagus genome sheds light on the origin and evolution of a young Y chromosome.</title>
        <authorList>
            <person name="Harkess A."/>
            <person name="Zhou J."/>
            <person name="Xu C."/>
            <person name="Bowers J.E."/>
            <person name="Van der Hulst R."/>
            <person name="Ayyampalayam S."/>
            <person name="Mercati F."/>
            <person name="Riccardi P."/>
            <person name="McKain M.R."/>
            <person name="Kakrana A."/>
            <person name="Tang H."/>
            <person name="Ray J."/>
            <person name="Groenendijk J."/>
            <person name="Arikit S."/>
            <person name="Mathioni S.M."/>
            <person name="Nakano M."/>
            <person name="Shan H."/>
            <person name="Telgmann-Rauber A."/>
            <person name="Kanno A."/>
            <person name="Yue Z."/>
            <person name="Chen H."/>
            <person name="Li W."/>
            <person name="Chen Y."/>
            <person name="Xu X."/>
            <person name="Zhang Y."/>
            <person name="Luo S."/>
            <person name="Chen H."/>
            <person name="Gao J."/>
            <person name="Mao Z."/>
            <person name="Pires J.C."/>
            <person name="Luo M."/>
            <person name="Kudrna D."/>
            <person name="Wing R.A."/>
            <person name="Meyers B.C."/>
            <person name="Yi K."/>
            <person name="Kong H."/>
            <person name="Lavrijsen P."/>
            <person name="Sunseri F."/>
            <person name="Falavigna A."/>
            <person name="Ye Y."/>
            <person name="Leebens-Mack J.H."/>
            <person name="Chen G."/>
        </authorList>
    </citation>
    <scope>NUCLEOTIDE SEQUENCE [LARGE SCALE GENOMIC DNA]</scope>
    <source>
        <strain evidence="3">cv. DH0086</strain>
    </source>
</reference>
<protein>
    <submittedName>
        <fullName evidence="2">Uncharacterized protein</fullName>
    </submittedName>
</protein>
<dbReference type="AlphaFoldDB" id="A0A5P1E0A9"/>
<sequence length="120" mass="13202">MPWREIAGGSHRSGCGTTLIGWASSASSSFSSRSRFSQRWSSRVRLRRRRRRSRRAARACGSGERPERAAGGSGRGVFGHLQMDRGIIVNAKFDVSNTLKHNRHQGTTKEMGTGSLTLLS</sequence>
<gene>
    <name evidence="2" type="ORF">A4U43_C10F3150</name>
</gene>
<organism evidence="2 3">
    <name type="scientific">Asparagus officinalis</name>
    <name type="common">Garden asparagus</name>
    <dbReference type="NCBI Taxonomy" id="4686"/>
    <lineage>
        <taxon>Eukaryota</taxon>
        <taxon>Viridiplantae</taxon>
        <taxon>Streptophyta</taxon>
        <taxon>Embryophyta</taxon>
        <taxon>Tracheophyta</taxon>
        <taxon>Spermatophyta</taxon>
        <taxon>Magnoliopsida</taxon>
        <taxon>Liliopsida</taxon>
        <taxon>Asparagales</taxon>
        <taxon>Asparagaceae</taxon>
        <taxon>Asparagoideae</taxon>
        <taxon>Asparagus</taxon>
    </lineage>
</organism>
<proteinExistence type="predicted"/>
<evidence type="ECO:0000256" key="1">
    <source>
        <dbReference type="SAM" id="MobiDB-lite"/>
    </source>
</evidence>
<feature type="region of interest" description="Disordered" evidence="1">
    <location>
        <begin position="100"/>
        <end position="120"/>
    </location>
</feature>
<accession>A0A5P1E0A9</accession>
<keyword evidence="3" id="KW-1185">Reference proteome</keyword>
<feature type="compositionally biased region" description="Basic residues" evidence="1">
    <location>
        <begin position="47"/>
        <end position="57"/>
    </location>
</feature>
<evidence type="ECO:0000313" key="3">
    <source>
        <dbReference type="Proteomes" id="UP000243459"/>
    </source>
</evidence>
<dbReference type="EMBL" id="CM007390">
    <property type="protein sequence ID" value="ONK56004.1"/>
    <property type="molecule type" value="Genomic_DNA"/>
</dbReference>